<keyword evidence="7 8" id="KW-0998">Cell outer membrane</keyword>
<dbReference type="EMBL" id="FOBB01000010">
    <property type="protein sequence ID" value="SEN38657.1"/>
    <property type="molecule type" value="Genomic_DNA"/>
</dbReference>
<evidence type="ECO:0000256" key="7">
    <source>
        <dbReference type="ARBA" id="ARBA00023237"/>
    </source>
</evidence>
<dbReference type="InterPro" id="IPR008969">
    <property type="entry name" value="CarboxyPept-like_regulatory"/>
</dbReference>
<dbReference type="PANTHER" id="PTHR30069">
    <property type="entry name" value="TONB-DEPENDENT OUTER MEMBRANE RECEPTOR"/>
    <property type="match status" value="1"/>
</dbReference>
<comment type="subcellular location">
    <subcellularLocation>
        <location evidence="1 8">Cell outer membrane</location>
        <topology evidence="1 8">Multi-pass membrane protein</topology>
    </subcellularLocation>
</comment>
<dbReference type="InterPro" id="IPR023997">
    <property type="entry name" value="TonB-dep_OMP_SusC/RagA_CS"/>
</dbReference>
<dbReference type="InterPro" id="IPR012910">
    <property type="entry name" value="Plug_dom"/>
</dbReference>
<keyword evidence="2 8" id="KW-0813">Transport</keyword>
<dbReference type="NCBIfam" id="TIGR04056">
    <property type="entry name" value="OMP_RagA_SusC"/>
    <property type="match status" value="1"/>
</dbReference>
<dbReference type="Proteomes" id="UP000198984">
    <property type="component" value="Unassembled WGS sequence"/>
</dbReference>
<evidence type="ECO:0000256" key="3">
    <source>
        <dbReference type="ARBA" id="ARBA00022452"/>
    </source>
</evidence>
<dbReference type="InterPro" id="IPR036942">
    <property type="entry name" value="Beta-barrel_TonB_sf"/>
</dbReference>
<dbReference type="GO" id="GO:0044718">
    <property type="term" value="P:siderophore transmembrane transport"/>
    <property type="evidence" value="ECO:0007669"/>
    <property type="project" value="TreeGrafter"/>
</dbReference>
<proteinExistence type="inferred from homology"/>
<dbReference type="SUPFAM" id="SSF56935">
    <property type="entry name" value="Porins"/>
    <property type="match status" value="1"/>
</dbReference>
<evidence type="ECO:0000256" key="8">
    <source>
        <dbReference type="PROSITE-ProRule" id="PRU01360"/>
    </source>
</evidence>
<evidence type="ECO:0000256" key="1">
    <source>
        <dbReference type="ARBA" id="ARBA00004571"/>
    </source>
</evidence>
<sequence>MQFTCNALARYCRGLSTKISRIDRDLKRQIIMQLKGTAFLLLITCLHVSAAVYSQKVTLSVKNMSLQKVFSEVITQTGVSIVYSEKVLSGTQPVSINVKEATVQEVLEQCLKHQQLTYSLEGNSFVIKRTPESKSPPLAADTLINISGTITGTGNVPLPGATIMVKGTSKGTQTNEHGQFQLGSVPSEGILVISNIGYVTREIGIPAGKTLALALVEDTKNFNEVVVVGYSDKKKGELTSAVSVVSAEKLKDVTTNDVGSMLQGKVPGLQVINASGVPGSQAEIRLRGVSSVNASQSPLYVVDGIIGGNFDPNDVENITVLKDAGATAMYGSQANAGVIIVTTKKGRIGKTRFEAKVTTGIRKPDFGKMTMMNGRELYEHHKEFYRDYIPGTTDNSYKIDLLKFYDERPRTLRDQNYSWLNTMFKTAPLENVFISASGSSEKSEYYTSISYYNEKGTFLNTNFQRINVRGNSTHHFSKSVDVTNNINLSAATGKSFNYDDVFYAYLNMPWDNPYDANGQPVYVDGNSTFKWWSRDKVNPIHTIQNSNHPYKSFNANYDLNLNIQITDWLSFSSNNRGAVNYDKATDYYSPVVAGLYNGTGFLNELGTLNYGVISNDLLKFKFRMGDHSISGLAGIAIENSKTEVVGASGKGLPEGLKVLNVVSNTQIVNGFNDQAILQSLISQVSYGYKEKYFLTGSYRVDGSTNFPKSKRYGSFPAISAAWLLSNEPFLQTATFIDNLKLRASYGVTGTQDIGSSRYLGLYALNSQYNGGTAATPLQLPSPNLTWESKHQLNAGVDIGLFKRVNLTVDVYNNITKNLLLQVSQPLSIGFEQRWENSGEIVNKGIELGLSSVNIKTRDFEWNTDFNISFNSNKLQKLPSDITRTQPTWSISQIYRNGGNLYEFYMPKWLGVNAQTGAPQWEVIHRDADGKETSREATSDYASATYQEVGSALPKFQGGINSQWKYRNIALSVNAYFLSGNKVFSNALRFVMNDGIEPYYNQIVLPDGYSTWTKPGDNATEPSPQNNANATETSTRYLKNGSFFAIRNISLSYTLPKIWTSPLKLDDVTLSLTADNVYTFTKFLGQDPSTTIATGSYVMPGVSDFKYPNNRQYLLNINIRF</sequence>
<keyword evidence="6 8" id="KW-0472">Membrane</keyword>
<dbReference type="NCBIfam" id="TIGR04057">
    <property type="entry name" value="SusC_RagA_signa"/>
    <property type="match status" value="1"/>
</dbReference>
<protein>
    <submittedName>
        <fullName evidence="10">TonB-linked outer membrane protein, SusC/RagA family</fullName>
    </submittedName>
</protein>
<evidence type="ECO:0000256" key="6">
    <source>
        <dbReference type="ARBA" id="ARBA00023136"/>
    </source>
</evidence>
<dbReference type="SMART" id="SM00965">
    <property type="entry name" value="STN"/>
    <property type="match status" value="1"/>
</dbReference>
<dbReference type="Gene3D" id="2.170.130.10">
    <property type="entry name" value="TonB-dependent receptor, plug domain"/>
    <property type="match status" value="1"/>
</dbReference>
<feature type="domain" description="Secretin/TonB short N-terminal" evidence="9">
    <location>
        <begin position="79"/>
        <end position="130"/>
    </location>
</feature>
<dbReference type="InterPro" id="IPR039426">
    <property type="entry name" value="TonB-dep_rcpt-like"/>
</dbReference>
<dbReference type="GO" id="GO:0009279">
    <property type="term" value="C:cell outer membrane"/>
    <property type="evidence" value="ECO:0007669"/>
    <property type="project" value="UniProtKB-SubCell"/>
</dbReference>
<evidence type="ECO:0000256" key="5">
    <source>
        <dbReference type="ARBA" id="ARBA00022729"/>
    </source>
</evidence>
<reference evidence="10 11" key="1">
    <citation type="submission" date="2016-10" db="EMBL/GenBank/DDBJ databases">
        <authorList>
            <person name="de Groot N.N."/>
        </authorList>
    </citation>
    <scope>NUCLEOTIDE SEQUENCE [LARGE SCALE GENOMIC DNA]</scope>
    <source>
        <strain evidence="10 11">DSM 21039</strain>
    </source>
</reference>
<comment type="similarity">
    <text evidence="8">Belongs to the TonB-dependent receptor family.</text>
</comment>
<dbReference type="Gene3D" id="2.60.40.1120">
    <property type="entry name" value="Carboxypeptidase-like, regulatory domain"/>
    <property type="match status" value="1"/>
</dbReference>
<dbReference type="GO" id="GO:0015344">
    <property type="term" value="F:siderophore uptake transmembrane transporter activity"/>
    <property type="evidence" value="ECO:0007669"/>
    <property type="project" value="TreeGrafter"/>
</dbReference>
<name>A0A1H8G591_9BACT</name>
<evidence type="ECO:0000256" key="2">
    <source>
        <dbReference type="ARBA" id="ARBA00022448"/>
    </source>
</evidence>
<dbReference type="InterPro" id="IPR011662">
    <property type="entry name" value="Secretin/TonB_short_N"/>
</dbReference>
<dbReference type="InterPro" id="IPR037066">
    <property type="entry name" value="Plug_dom_sf"/>
</dbReference>
<keyword evidence="11" id="KW-1185">Reference proteome</keyword>
<dbReference type="Gene3D" id="2.40.170.20">
    <property type="entry name" value="TonB-dependent receptor, beta-barrel domain"/>
    <property type="match status" value="1"/>
</dbReference>
<dbReference type="PROSITE" id="PS52016">
    <property type="entry name" value="TONB_DEPENDENT_REC_3"/>
    <property type="match status" value="1"/>
</dbReference>
<accession>A0A1H8G591</accession>
<gene>
    <name evidence="10" type="ORF">SAMN04488505_11027</name>
</gene>
<dbReference type="Gene3D" id="3.55.50.30">
    <property type="match status" value="1"/>
</dbReference>
<dbReference type="AlphaFoldDB" id="A0A1H8G591"/>
<evidence type="ECO:0000313" key="10">
    <source>
        <dbReference type="EMBL" id="SEN38657.1"/>
    </source>
</evidence>
<dbReference type="Pfam" id="PF07660">
    <property type="entry name" value="STN"/>
    <property type="match status" value="1"/>
</dbReference>
<dbReference type="Pfam" id="PF07715">
    <property type="entry name" value="Plug"/>
    <property type="match status" value="1"/>
</dbReference>
<keyword evidence="3 8" id="KW-1134">Transmembrane beta strand</keyword>
<dbReference type="STRING" id="573321.SAMN04488505_11027"/>
<dbReference type="SUPFAM" id="SSF49464">
    <property type="entry name" value="Carboxypeptidase regulatory domain-like"/>
    <property type="match status" value="1"/>
</dbReference>
<dbReference type="Pfam" id="PF13715">
    <property type="entry name" value="CarbopepD_reg_2"/>
    <property type="match status" value="1"/>
</dbReference>
<keyword evidence="5" id="KW-0732">Signal</keyword>
<dbReference type="PANTHER" id="PTHR30069:SF29">
    <property type="entry name" value="HEMOGLOBIN AND HEMOGLOBIN-HAPTOGLOBIN-BINDING PROTEIN 1-RELATED"/>
    <property type="match status" value="1"/>
</dbReference>
<evidence type="ECO:0000313" key="11">
    <source>
        <dbReference type="Proteomes" id="UP000198984"/>
    </source>
</evidence>
<evidence type="ECO:0000259" key="9">
    <source>
        <dbReference type="SMART" id="SM00965"/>
    </source>
</evidence>
<dbReference type="InterPro" id="IPR023996">
    <property type="entry name" value="TonB-dep_OMP_SusC/RagA"/>
</dbReference>
<organism evidence="10 11">
    <name type="scientific">Chitinophaga rupis</name>
    <dbReference type="NCBI Taxonomy" id="573321"/>
    <lineage>
        <taxon>Bacteria</taxon>
        <taxon>Pseudomonadati</taxon>
        <taxon>Bacteroidota</taxon>
        <taxon>Chitinophagia</taxon>
        <taxon>Chitinophagales</taxon>
        <taxon>Chitinophagaceae</taxon>
        <taxon>Chitinophaga</taxon>
    </lineage>
</organism>
<evidence type="ECO:0000256" key="4">
    <source>
        <dbReference type="ARBA" id="ARBA00022692"/>
    </source>
</evidence>
<keyword evidence="4 8" id="KW-0812">Transmembrane</keyword>